<comment type="caution">
    <text evidence="1">The sequence shown here is derived from an EMBL/GenBank/DDBJ whole genome shotgun (WGS) entry which is preliminary data.</text>
</comment>
<dbReference type="InterPro" id="IPR009003">
    <property type="entry name" value="Peptidase_S1_PA"/>
</dbReference>
<keyword evidence="1" id="KW-0378">Hydrolase</keyword>
<dbReference type="Pfam" id="PF13365">
    <property type="entry name" value="Trypsin_2"/>
    <property type="match status" value="1"/>
</dbReference>
<dbReference type="GO" id="GO:0006508">
    <property type="term" value="P:proteolysis"/>
    <property type="evidence" value="ECO:0007669"/>
    <property type="project" value="UniProtKB-KW"/>
</dbReference>
<proteinExistence type="predicted"/>
<dbReference type="Proteomes" id="UP001500791">
    <property type="component" value="Unassembled WGS sequence"/>
</dbReference>
<gene>
    <name evidence="1" type="ORF">GCM10009093_26790</name>
</gene>
<dbReference type="Gene3D" id="2.40.10.120">
    <property type="match status" value="1"/>
</dbReference>
<organism evidence="1 2">
    <name type="scientific">Brevundimonas terrae</name>
    <dbReference type="NCBI Taxonomy" id="363631"/>
    <lineage>
        <taxon>Bacteria</taxon>
        <taxon>Pseudomonadati</taxon>
        <taxon>Pseudomonadota</taxon>
        <taxon>Alphaproteobacteria</taxon>
        <taxon>Caulobacterales</taxon>
        <taxon>Caulobacteraceae</taxon>
        <taxon>Brevundimonas</taxon>
    </lineage>
</organism>
<dbReference type="EMBL" id="BAAAEJ010000009">
    <property type="protein sequence ID" value="GAA0398869.1"/>
    <property type="molecule type" value="Genomic_DNA"/>
</dbReference>
<dbReference type="GO" id="GO:0008233">
    <property type="term" value="F:peptidase activity"/>
    <property type="evidence" value="ECO:0007669"/>
    <property type="project" value="UniProtKB-KW"/>
</dbReference>
<reference evidence="1 2" key="1">
    <citation type="journal article" date="2019" name="Int. J. Syst. Evol. Microbiol.">
        <title>The Global Catalogue of Microorganisms (GCM) 10K type strain sequencing project: providing services to taxonomists for standard genome sequencing and annotation.</title>
        <authorList>
            <consortium name="The Broad Institute Genomics Platform"/>
            <consortium name="The Broad Institute Genome Sequencing Center for Infectious Disease"/>
            <person name="Wu L."/>
            <person name="Ma J."/>
        </authorList>
    </citation>
    <scope>NUCLEOTIDE SEQUENCE [LARGE SCALE GENOMIC DNA]</scope>
    <source>
        <strain evidence="1 2">JCM 13476</strain>
    </source>
</reference>
<keyword evidence="1" id="KW-0645">Protease</keyword>
<evidence type="ECO:0000313" key="2">
    <source>
        <dbReference type="Proteomes" id="UP001500791"/>
    </source>
</evidence>
<keyword evidence="2" id="KW-1185">Reference proteome</keyword>
<protein>
    <submittedName>
        <fullName evidence="1">Serine protease</fullName>
    </submittedName>
</protein>
<evidence type="ECO:0000313" key="1">
    <source>
        <dbReference type="EMBL" id="GAA0398869.1"/>
    </source>
</evidence>
<sequence length="276" mass="29841">MAVMAIDALPPEPPVAQMPAAEWDMTLGLINATVQLDQNIGEGRRKVGTGFLVQAPRPDGTPRLLLVTAEHVFRVMPNPVARIGWRFAESDGNWRYAPADLPIRQEDGTPLWTQHPTEDVAVLEITAPEEFTRAAIPVGWIANANTFDQWRMGPGDELFALGYPHGLSANRAGFPILRSGRISSWPLTPVQHFKTFLLDFNVSQGNSGGPVFWVPAAKRVPGAPVPTNPFIAGVLIKEVQGNGEGIELGVVGHGQYIHETINLLDSQRAAGAGPQS</sequence>
<name>A0ABN0YKP5_9CAUL</name>
<dbReference type="SUPFAM" id="SSF50494">
    <property type="entry name" value="Trypsin-like serine proteases"/>
    <property type="match status" value="1"/>
</dbReference>
<accession>A0ABN0YKP5</accession>